<dbReference type="InterPro" id="IPR025373">
    <property type="entry name" value="DUF4363"/>
</dbReference>
<dbReference type="AlphaFoldDB" id="A0A135L1B8"/>
<dbReference type="OrthoDB" id="1739442at2"/>
<evidence type="ECO:0008006" key="4">
    <source>
        <dbReference type="Google" id="ProtNLM"/>
    </source>
</evidence>
<evidence type="ECO:0000313" key="3">
    <source>
        <dbReference type="Proteomes" id="UP000070352"/>
    </source>
</evidence>
<evidence type="ECO:0000256" key="1">
    <source>
        <dbReference type="SAM" id="Phobius"/>
    </source>
</evidence>
<dbReference type="STRING" id="1413211.U473_00955"/>
<name>A0A135L1B8_9BACI</name>
<proteinExistence type="predicted"/>
<keyword evidence="3" id="KW-1185">Reference proteome</keyword>
<keyword evidence="1" id="KW-0472">Membrane</keyword>
<dbReference type="Pfam" id="PF14276">
    <property type="entry name" value="DUF4363"/>
    <property type="match status" value="1"/>
</dbReference>
<reference evidence="2 3" key="1">
    <citation type="submission" date="2016-02" db="EMBL/GenBank/DDBJ databases">
        <title>Draft Genome for Tepidibacillus decaturensis nov. sp. Strain Z9, an Anaerobic, Moderately Thermophilic and Heterotrophic Bacterium from Deep Subsurface of the Illinois Basin, USA.</title>
        <authorList>
            <person name="Dong Y."/>
            <person name="Chang J.Y."/>
            <person name="Sanford R."/>
            <person name="Fouke B.W."/>
        </authorList>
    </citation>
    <scope>NUCLEOTIDE SEQUENCE [LARGE SCALE GENOMIC DNA]</scope>
    <source>
        <strain evidence="2 3">Z9</strain>
    </source>
</reference>
<organism evidence="2 3">
    <name type="scientific">Tepidibacillus decaturensis</name>
    <dbReference type="NCBI Taxonomy" id="1413211"/>
    <lineage>
        <taxon>Bacteria</taxon>
        <taxon>Bacillati</taxon>
        <taxon>Bacillota</taxon>
        <taxon>Bacilli</taxon>
        <taxon>Bacillales</taxon>
        <taxon>Bacillaceae</taxon>
        <taxon>Tepidibacillus</taxon>
    </lineage>
</organism>
<gene>
    <name evidence="2" type="ORF">U473_00955</name>
</gene>
<keyword evidence="1" id="KW-0812">Transmembrane</keyword>
<sequence>MKKWVIFVVVSLILLIFVVMMGSGVFLKKSLTKQDDVIGQINKVEKLVDEGKWKEADQELKQGFKAWEKVKNRIQFSVERDFLEEVENEMATMKGAIKAKDQKTLITTIERIKIIWDDLGK</sequence>
<comment type="caution">
    <text evidence="2">The sequence shown here is derived from an EMBL/GenBank/DDBJ whole genome shotgun (WGS) entry which is preliminary data.</text>
</comment>
<dbReference type="Proteomes" id="UP000070352">
    <property type="component" value="Unassembled WGS sequence"/>
</dbReference>
<evidence type="ECO:0000313" key="2">
    <source>
        <dbReference type="EMBL" id="KXG42772.1"/>
    </source>
</evidence>
<feature type="transmembrane region" description="Helical" evidence="1">
    <location>
        <begin position="6"/>
        <end position="27"/>
    </location>
</feature>
<protein>
    <recommendedName>
        <fullName evidence="4">DUF4363 domain-containing protein</fullName>
    </recommendedName>
</protein>
<accession>A0A135L1B8</accession>
<keyword evidence="1" id="KW-1133">Transmembrane helix</keyword>
<dbReference type="RefSeq" id="WP_068722538.1">
    <property type="nucleotide sequence ID" value="NZ_LSKU01000001.1"/>
</dbReference>
<dbReference type="EMBL" id="LSKU01000001">
    <property type="protein sequence ID" value="KXG42772.1"/>
    <property type="molecule type" value="Genomic_DNA"/>
</dbReference>